<sequence>MNVQKVIDYFIEHEGKYLVVEEKVKLVEAFCDIGLLHLIFEYNEQRLIIPMSINFNHFIMEVPENLFSTKIIYIDNTKTLASVLTLVLNNWIKRTEYSVPLVWSEE</sequence>
<dbReference type="EMBL" id="MF417868">
    <property type="protein sequence ID" value="ASN67909.1"/>
    <property type="molecule type" value="Genomic_DNA"/>
</dbReference>
<name>A0A2H4J0T2_9CAUD</name>
<protein>
    <submittedName>
        <fullName evidence="1">Uncharacterized protein</fullName>
    </submittedName>
</protein>
<reference evidence="1" key="1">
    <citation type="submission" date="2017-06" db="EMBL/GenBank/DDBJ databases">
        <title>Novel phages from South African skin metaviromes.</title>
        <authorList>
            <person name="van Zyl L.J."/>
            <person name="Abrahams Y."/>
            <person name="Stander E.A."/>
            <person name="Kirby B.M."/>
            <person name="Clavaud C."/>
            <person name="Farcet C."/>
            <person name="Breton L."/>
            <person name="Trindade M.I."/>
        </authorList>
    </citation>
    <scope>NUCLEOTIDE SEQUENCE</scope>
</reference>
<accession>A0A2H4J0T2</accession>
<organism evidence="1">
    <name type="scientific">uncultured Caudovirales phage</name>
    <dbReference type="NCBI Taxonomy" id="2100421"/>
    <lineage>
        <taxon>Viruses</taxon>
        <taxon>Duplodnaviria</taxon>
        <taxon>Heunggongvirae</taxon>
        <taxon>Uroviricota</taxon>
        <taxon>Caudoviricetes</taxon>
        <taxon>Peduoviridae</taxon>
        <taxon>Maltschvirus</taxon>
        <taxon>Maltschvirus maltsch</taxon>
    </lineage>
</organism>
<gene>
    <name evidence="1" type="ORF">7AX1_80</name>
</gene>
<proteinExistence type="predicted"/>
<evidence type="ECO:0000313" key="1">
    <source>
        <dbReference type="EMBL" id="ASN67909.1"/>
    </source>
</evidence>